<evidence type="ECO:0000256" key="3">
    <source>
        <dbReference type="ARBA" id="ARBA00022475"/>
    </source>
</evidence>
<evidence type="ECO:0000313" key="10">
    <source>
        <dbReference type="EMBL" id="SVA52419.1"/>
    </source>
</evidence>
<dbReference type="PANTHER" id="PTHR42982:SF1">
    <property type="entry name" value="SEC-INDEPENDENT PROTEIN TRANSLOCASE PROTEIN TATA"/>
    <property type="match status" value="1"/>
</dbReference>
<accession>A0A381WIY6</accession>
<dbReference type="NCBIfam" id="TIGR01411">
    <property type="entry name" value="tatAE"/>
    <property type="match status" value="1"/>
</dbReference>
<dbReference type="Gene3D" id="1.20.5.3310">
    <property type="match status" value="1"/>
</dbReference>
<dbReference type="Pfam" id="PF02416">
    <property type="entry name" value="TatA_B_E"/>
    <property type="match status" value="1"/>
</dbReference>
<protein>
    <recommendedName>
        <fullName evidence="11">Sec-independent protein translocase protein TatA</fullName>
    </recommendedName>
</protein>
<dbReference type="HAMAP" id="MF_00236">
    <property type="entry name" value="TatA_E"/>
    <property type="match status" value="1"/>
</dbReference>
<evidence type="ECO:0000256" key="4">
    <source>
        <dbReference type="ARBA" id="ARBA00022692"/>
    </source>
</evidence>
<feature type="compositionally biased region" description="Basic and acidic residues" evidence="9">
    <location>
        <begin position="54"/>
        <end position="66"/>
    </location>
</feature>
<keyword evidence="6" id="KW-1133">Transmembrane helix</keyword>
<sequence length="66" mass="7340">MPFRFGPMELIIVLVVVLIIFGVGRLPEIGGAMGKAIKEFRNTQKNQPETDSNIVDKDPKDDIKQA</sequence>
<evidence type="ECO:0000256" key="7">
    <source>
        <dbReference type="ARBA" id="ARBA00023010"/>
    </source>
</evidence>
<evidence type="ECO:0000256" key="5">
    <source>
        <dbReference type="ARBA" id="ARBA00022927"/>
    </source>
</evidence>
<keyword evidence="7" id="KW-0811">Translocation</keyword>
<evidence type="ECO:0000256" key="9">
    <source>
        <dbReference type="SAM" id="MobiDB-lite"/>
    </source>
</evidence>
<keyword evidence="5" id="KW-0653">Protein transport</keyword>
<feature type="region of interest" description="Disordered" evidence="9">
    <location>
        <begin position="41"/>
        <end position="66"/>
    </location>
</feature>
<evidence type="ECO:0000256" key="6">
    <source>
        <dbReference type="ARBA" id="ARBA00022989"/>
    </source>
</evidence>
<dbReference type="GO" id="GO:0005886">
    <property type="term" value="C:plasma membrane"/>
    <property type="evidence" value="ECO:0007669"/>
    <property type="project" value="UniProtKB-SubCell"/>
</dbReference>
<feature type="compositionally biased region" description="Polar residues" evidence="9">
    <location>
        <begin position="43"/>
        <end position="53"/>
    </location>
</feature>
<dbReference type="EMBL" id="UINC01011945">
    <property type="protein sequence ID" value="SVA52419.1"/>
    <property type="molecule type" value="Genomic_DNA"/>
</dbReference>
<dbReference type="GO" id="GO:0043953">
    <property type="term" value="P:protein transport by the Tat complex"/>
    <property type="evidence" value="ECO:0007669"/>
    <property type="project" value="InterPro"/>
</dbReference>
<keyword evidence="8" id="KW-0472">Membrane</keyword>
<name>A0A381WIY6_9ZZZZ</name>
<dbReference type="PANTHER" id="PTHR42982">
    <property type="entry name" value="SEC-INDEPENDENT PROTEIN TRANSLOCASE PROTEIN TATA"/>
    <property type="match status" value="1"/>
</dbReference>
<reference evidence="10" key="1">
    <citation type="submission" date="2018-05" db="EMBL/GenBank/DDBJ databases">
        <authorList>
            <person name="Lanie J.A."/>
            <person name="Ng W.-L."/>
            <person name="Kazmierczak K.M."/>
            <person name="Andrzejewski T.M."/>
            <person name="Davidsen T.M."/>
            <person name="Wayne K.J."/>
            <person name="Tettelin H."/>
            <person name="Glass J.I."/>
            <person name="Rusch D."/>
            <person name="Podicherti R."/>
            <person name="Tsui H.-C.T."/>
            <person name="Winkler M.E."/>
        </authorList>
    </citation>
    <scope>NUCLEOTIDE SEQUENCE</scope>
</reference>
<comment type="subcellular location">
    <subcellularLocation>
        <location evidence="1">Cell membrane</location>
        <topology evidence="1">Single-pass membrane protein</topology>
    </subcellularLocation>
</comment>
<dbReference type="InterPro" id="IPR003369">
    <property type="entry name" value="TatA/B/E"/>
</dbReference>
<proteinExistence type="inferred from homology"/>
<evidence type="ECO:0000256" key="2">
    <source>
        <dbReference type="ARBA" id="ARBA00022448"/>
    </source>
</evidence>
<keyword evidence="2" id="KW-0813">Transport</keyword>
<evidence type="ECO:0000256" key="1">
    <source>
        <dbReference type="ARBA" id="ARBA00004162"/>
    </source>
</evidence>
<keyword evidence="4" id="KW-0812">Transmembrane</keyword>
<gene>
    <name evidence="10" type="ORF">METZ01_LOCUS105273</name>
</gene>
<evidence type="ECO:0000256" key="8">
    <source>
        <dbReference type="ARBA" id="ARBA00023136"/>
    </source>
</evidence>
<organism evidence="10">
    <name type="scientific">marine metagenome</name>
    <dbReference type="NCBI Taxonomy" id="408172"/>
    <lineage>
        <taxon>unclassified sequences</taxon>
        <taxon>metagenomes</taxon>
        <taxon>ecological metagenomes</taxon>
    </lineage>
</organism>
<evidence type="ECO:0008006" key="11">
    <source>
        <dbReference type="Google" id="ProtNLM"/>
    </source>
</evidence>
<dbReference type="InterPro" id="IPR006312">
    <property type="entry name" value="TatA/E"/>
</dbReference>
<keyword evidence="3" id="KW-1003">Cell membrane</keyword>
<dbReference type="AlphaFoldDB" id="A0A381WIY6"/>